<feature type="transmembrane region" description="Helical" evidence="8">
    <location>
        <begin position="175"/>
        <end position="194"/>
    </location>
</feature>
<feature type="transmembrane region" description="Helical" evidence="8">
    <location>
        <begin position="339"/>
        <end position="360"/>
    </location>
</feature>
<feature type="transmembrane region" description="Helical" evidence="8">
    <location>
        <begin position="252"/>
        <end position="272"/>
    </location>
</feature>
<keyword evidence="6 8" id="KW-1133">Transmembrane helix</keyword>
<protein>
    <recommendedName>
        <fullName evidence="9">Major facilitator superfamily (MFS) profile domain-containing protein</fullName>
    </recommendedName>
</protein>
<dbReference type="InterPro" id="IPR036259">
    <property type="entry name" value="MFS_trans_sf"/>
</dbReference>
<accession>K8WJY3</accession>
<gene>
    <name evidence="10" type="ORF">OOA_12755</name>
</gene>
<evidence type="ECO:0000256" key="8">
    <source>
        <dbReference type="SAM" id="Phobius"/>
    </source>
</evidence>
<comment type="subcellular location">
    <subcellularLocation>
        <location evidence="1">Cell membrane</location>
        <topology evidence="1">Multi-pass membrane protein</topology>
    </subcellularLocation>
</comment>
<dbReference type="PATRIC" id="fig|1141662.3.peg.2592"/>
<evidence type="ECO:0000313" key="10">
    <source>
        <dbReference type="EMBL" id="EKT60286.1"/>
    </source>
</evidence>
<feature type="transmembrane region" description="Helical" evidence="8">
    <location>
        <begin position="76"/>
        <end position="99"/>
    </location>
</feature>
<reference evidence="10 11" key="1">
    <citation type="journal article" date="2012" name="BMC Genomics">
        <title>Comparative genomics of bacteria in the genus Providencia isolated from wild Drosophila melanogaster.</title>
        <authorList>
            <person name="Galac M.R."/>
            <person name="Lazzaro B.P."/>
        </authorList>
    </citation>
    <scope>NUCLEOTIDE SEQUENCE [LARGE SCALE GENOMIC DNA]</scope>
    <source>
        <strain evidence="10 11">DSM 19968</strain>
    </source>
</reference>
<dbReference type="PANTHER" id="PTHR43528">
    <property type="entry name" value="ALPHA-KETOGLUTARATE PERMEASE"/>
    <property type="match status" value="1"/>
</dbReference>
<keyword evidence="3" id="KW-1003">Cell membrane</keyword>
<dbReference type="Pfam" id="PF00083">
    <property type="entry name" value="Sugar_tr"/>
    <property type="match status" value="1"/>
</dbReference>
<dbReference type="InterPro" id="IPR020846">
    <property type="entry name" value="MFS_dom"/>
</dbReference>
<proteinExistence type="predicted"/>
<comment type="caution">
    <text evidence="10">The sequence shown here is derived from an EMBL/GenBank/DDBJ whole genome shotgun (WGS) entry which is preliminary data.</text>
</comment>
<sequence length="395" mass="43392">MKWKFRFGAALGNMLEYYDIAVFAAISVYLSAELERLGYNQATEMVWGIFALRFLVRPIGGYVIGRYADKVGKKPALILTSLITGISTFCMALLPIQLLGAYTPLVILVIQMALSFSFAGEYPSLITYLLNGAASNQRSRIATLPPAGAILGVIISLGLVLLLERTLTPEMMQAFGWRIPLLFGVVNIAISFWFRARLPNHPVVQSGYRPINWYRSFHVFLLGVPATLTFYAQNISSSVIVEHLNIGDLRSVYAILTSSLLLIVMVICAWLTDKYSSSIKIFNIGIAGLVIFSIPLYYIMSNGIIEIIIIAQLIMTIFIAMIMCNVADKIVTAADGQTTTLSIGFNFTAIFVGGLTPLIISYLSGFNLIYVGVFLALCSLTVLLSSKLSKKISLQ</sequence>
<feature type="transmembrane region" description="Helical" evidence="8">
    <location>
        <begin position="366"/>
        <end position="385"/>
    </location>
</feature>
<evidence type="ECO:0000259" key="9">
    <source>
        <dbReference type="PROSITE" id="PS50850"/>
    </source>
</evidence>
<dbReference type="InterPro" id="IPR005828">
    <property type="entry name" value="MFS_sugar_transport-like"/>
</dbReference>
<evidence type="ECO:0000256" key="2">
    <source>
        <dbReference type="ARBA" id="ARBA00022448"/>
    </source>
</evidence>
<organism evidence="10 11">
    <name type="scientific">Providencia burhodogranariea DSM 19968</name>
    <dbReference type="NCBI Taxonomy" id="1141662"/>
    <lineage>
        <taxon>Bacteria</taxon>
        <taxon>Pseudomonadati</taxon>
        <taxon>Pseudomonadota</taxon>
        <taxon>Gammaproteobacteria</taxon>
        <taxon>Enterobacterales</taxon>
        <taxon>Morganellaceae</taxon>
        <taxon>Providencia</taxon>
    </lineage>
</organism>
<dbReference type="InterPro" id="IPR051084">
    <property type="entry name" value="H+-coupled_symporters"/>
</dbReference>
<dbReference type="RefSeq" id="WP_008912545.1">
    <property type="nucleotide sequence ID" value="NZ_KB233223.1"/>
</dbReference>
<feature type="transmembrane region" description="Helical" evidence="8">
    <location>
        <begin position="279"/>
        <end position="298"/>
    </location>
</feature>
<dbReference type="GO" id="GO:0015293">
    <property type="term" value="F:symporter activity"/>
    <property type="evidence" value="ECO:0007669"/>
    <property type="project" value="UniProtKB-KW"/>
</dbReference>
<feature type="transmembrane region" description="Helical" evidence="8">
    <location>
        <begin position="45"/>
        <end position="64"/>
    </location>
</feature>
<feature type="transmembrane region" description="Helical" evidence="8">
    <location>
        <begin position="142"/>
        <end position="163"/>
    </location>
</feature>
<evidence type="ECO:0000313" key="11">
    <source>
        <dbReference type="Proteomes" id="UP000009336"/>
    </source>
</evidence>
<evidence type="ECO:0000256" key="3">
    <source>
        <dbReference type="ARBA" id="ARBA00022475"/>
    </source>
</evidence>
<dbReference type="OrthoDB" id="3690818at2"/>
<evidence type="ECO:0000256" key="4">
    <source>
        <dbReference type="ARBA" id="ARBA00022692"/>
    </source>
</evidence>
<name>K8WJY3_9GAMM</name>
<dbReference type="AlphaFoldDB" id="K8WJY3"/>
<feature type="transmembrane region" description="Helical" evidence="8">
    <location>
        <begin position="7"/>
        <end position="30"/>
    </location>
</feature>
<dbReference type="SUPFAM" id="SSF103473">
    <property type="entry name" value="MFS general substrate transporter"/>
    <property type="match status" value="1"/>
</dbReference>
<dbReference type="HOGENOM" id="CLU_001265_39_0_6"/>
<keyword evidence="4 8" id="KW-0812">Transmembrane</keyword>
<dbReference type="PROSITE" id="PS50850">
    <property type="entry name" value="MFS"/>
    <property type="match status" value="1"/>
</dbReference>
<dbReference type="Proteomes" id="UP000009336">
    <property type="component" value="Unassembled WGS sequence"/>
</dbReference>
<dbReference type="Gene3D" id="1.20.1250.20">
    <property type="entry name" value="MFS general substrate transporter like domains"/>
    <property type="match status" value="1"/>
</dbReference>
<evidence type="ECO:0000256" key="1">
    <source>
        <dbReference type="ARBA" id="ARBA00004651"/>
    </source>
</evidence>
<keyword evidence="11" id="KW-1185">Reference proteome</keyword>
<dbReference type="GO" id="GO:0005886">
    <property type="term" value="C:plasma membrane"/>
    <property type="evidence" value="ECO:0007669"/>
    <property type="project" value="UniProtKB-SubCell"/>
</dbReference>
<feature type="transmembrane region" description="Helical" evidence="8">
    <location>
        <begin position="304"/>
        <end position="327"/>
    </location>
</feature>
<keyword evidence="5" id="KW-0769">Symport</keyword>
<dbReference type="PANTHER" id="PTHR43528:SF1">
    <property type="entry name" value="ALPHA-KETOGLUTARATE PERMEASE"/>
    <property type="match status" value="1"/>
</dbReference>
<feature type="transmembrane region" description="Helical" evidence="8">
    <location>
        <begin position="105"/>
        <end position="130"/>
    </location>
</feature>
<evidence type="ECO:0000256" key="5">
    <source>
        <dbReference type="ARBA" id="ARBA00022847"/>
    </source>
</evidence>
<feature type="domain" description="Major facilitator superfamily (MFS) profile" evidence="9">
    <location>
        <begin position="5"/>
        <end position="390"/>
    </location>
</feature>
<dbReference type="EMBL" id="AKKL01000034">
    <property type="protein sequence ID" value="EKT60286.1"/>
    <property type="molecule type" value="Genomic_DNA"/>
</dbReference>
<evidence type="ECO:0000256" key="7">
    <source>
        <dbReference type="ARBA" id="ARBA00023136"/>
    </source>
</evidence>
<dbReference type="STRING" id="1141662.OOA_12755"/>
<feature type="transmembrane region" description="Helical" evidence="8">
    <location>
        <begin position="214"/>
        <end position="232"/>
    </location>
</feature>
<evidence type="ECO:0000256" key="6">
    <source>
        <dbReference type="ARBA" id="ARBA00022989"/>
    </source>
</evidence>
<keyword evidence="7 8" id="KW-0472">Membrane</keyword>
<dbReference type="eggNOG" id="COG0477">
    <property type="taxonomic scope" value="Bacteria"/>
</dbReference>
<keyword evidence="2" id="KW-0813">Transport</keyword>